<evidence type="ECO:0000313" key="8">
    <source>
        <dbReference type="Proteomes" id="UP000004946"/>
    </source>
</evidence>
<dbReference type="AlphaFoldDB" id="E6JYG3"/>
<dbReference type="HAMAP" id="MF_00074">
    <property type="entry name" value="16SrRNA_methyltr_G"/>
    <property type="match status" value="1"/>
</dbReference>
<protein>
    <recommendedName>
        <fullName evidence="6">Ribosomal RNA small subunit methyltransferase G</fullName>
        <ecNumber evidence="6">2.1.1.-</ecNumber>
    </recommendedName>
    <alternativeName>
        <fullName evidence="6">16S rRNA 7-methylguanosine methyltransferase</fullName>
        <shortName evidence="6">16S rRNA m7G methyltransferase</shortName>
    </alternativeName>
</protein>
<keyword evidence="8" id="KW-1185">Reference proteome</keyword>
<evidence type="ECO:0000256" key="1">
    <source>
        <dbReference type="ARBA" id="ARBA00022490"/>
    </source>
</evidence>
<evidence type="ECO:0000313" key="7">
    <source>
        <dbReference type="EMBL" id="EFT83022.1"/>
    </source>
</evidence>
<organism evidence="7 8">
    <name type="scientific">Parascardovia denticolens DSM 10105 = JCM 12538</name>
    <dbReference type="NCBI Taxonomy" id="864564"/>
    <lineage>
        <taxon>Bacteria</taxon>
        <taxon>Bacillati</taxon>
        <taxon>Actinomycetota</taxon>
        <taxon>Actinomycetes</taxon>
        <taxon>Bifidobacteriales</taxon>
        <taxon>Bifidobacteriaceae</taxon>
        <taxon>Parascardovia</taxon>
    </lineage>
</organism>
<keyword evidence="1 6" id="KW-0963">Cytoplasm</keyword>
<dbReference type="PANTHER" id="PTHR31760:SF0">
    <property type="entry name" value="S-ADENOSYL-L-METHIONINE-DEPENDENT METHYLTRANSFERASES SUPERFAMILY PROTEIN"/>
    <property type="match status" value="1"/>
</dbReference>
<evidence type="ECO:0000256" key="6">
    <source>
        <dbReference type="HAMAP-Rule" id="MF_00074"/>
    </source>
</evidence>
<dbReference type="RefSeq" id="WP_006288464.1">
    <property type="nucleotide sequence ID" value="NZ_AP012333.1"/>
</dbReference>
<dbReference type="PANTHER" id="PTHR31760">
    <property type="entry name" value="S-ADENOSYL-L-METHIONINE-DEPENDENT METHYLTRANSFERASES SUPERFAMILY PROTEIN"/>
    <property type="match status" value="1"/>
</dbReference>
<comment type="similarity">
    <text evidence="6">Belongs to the methyltransferase superfamily. RNA methyltransferase RsmG family.</text>
</comment>
<accession>E6JYG3</accession>
<dbReference type="InterPro" id="IPR003682">
    <property type="entry name" value="rRNA_ssu_MeTfrase_G"/>
</dbReference>
<dbReference type="EMBL" id="AEON01000001">
    <property type="protein sequence ID" value="EFT83022.1"/>
    <property type="molecule type" value="Genomic_DNA"/>
</dbReference>
<comment type="caution">
    <text evidence="7">The sequence shown here is derived from an EMBL/GenBank/DDBJ whole genome shotgun (WGS) entry which is preliminary data.</text>
</comment>
<feature type="binding site" evidence="6">
    <location>
        <position position="90"/>
    </location>
    <ligand>
        <name>S-adenosyl-L-methionine</name>
        <dbReference type="ChEBI" id="CHEBI:59789"/>
    </ligand>
</feature>
<dbReference type="Gene3D" id="3.40.50.150">
    <property type="entry name" value="Vaccinia Virus protein VP39"/>
    <property type="match status" value="2"/>
</dbReference>
<proteinExistence type="inferred from homology"/>
<comment type="subcellular location">
    <subcellularLocation>
        <location evidence="6">Cytoplasm</location>
    </subcellularLocation>
</comment>
<dbReference type="PATRIC" id="fig|864564.6.peg.1695"/>
<sequence>MADQLDSSPIIEQVLGPATAKLTRFHAKLEKEGEPRGLIGPRDVDIIWERHILNSAALLPFVRTALDAIPSRLYLGEVDGENAPIVGDIGSGGGFPGIVLAALLPHVRFFLIEPMERRCEWLQEVVEELDLNNATIVRARTEELEAILKRKAGGKSGKTRGKGKNSLKFDRSASAKNIGKLEKAGTAPNIDAINNAVDAVNNANHIDKSENAKYTEDANQFHKMLSLHRNTSYFDAWELFQEENPYFSGFNIVTCRAVAPMTKLARMTLPLLVPGGRLIALKGKSAQAELDKAEKELRKNHADSYHAYLAPIGPGLEPTHVVTVSKK</sequence>
<dbReference type="SUPFAM" id="SSF53335">
    <property type="entry name" value="S-adenosyl-L-methionine-dependent methyltransferases"/>
    <property type="match status" value="2"/>
</dbReference>
<dbReference type="eggNOG" id="COG0357">
    <property type="taxonomic scope" value="Bacteria"/>
</dbReference>
<feature type="binding site" evidence="6">
    <location>
        <position position="256"/>
    </location>
    <ligand>
        <name>S-adenosyl-L-methionine</name>
        <dbReference type="ChEBI" id="CHEBI:59789"/>
    </ligand>
</feature>
<dbReference type="InterPro" id="IPR029063">
    <property type="entry name" value="SAM-dependent_MTases_sf"/>
</dbReference>
<gene>
    <name evidence="6" type="primary">rsmG</name>
    <name evidence="7" type="ORF">HMPREF0620_0027</name>
</gene>
<keyword evidence="3 6" id="KW-0489">Methyltransferase</keyword>
<dbReference type="HOGENOM" id="CLU_065341_5_0_11"/>
<name>E6JYG3_PARDN</name>
<keyword evidence="2 6" id="KW-0698">rRNA processing</keyword>
<comment type="caution">
    <text evidence="6">Lacks conserved residue(s) required for the propagation of feature annotation.</text>
</comment>
<keyword evidence="5 6" id="KW-0949">S-adenosyl-L-methionine</keyword>
<evidence type="ECO:0000256" key="4">
    <source>
        <dbReference type="ARBA" id="ARBA00022679"/>
    </source>
</evidence>
<feature type="binding site" evidence="6">
    <location>
        <position position="95"/>
    </location>
    <ligand>
        <name>S-adenosyl-L-methionine</name>
        <dbReference type="ChEBI" id="CHEBI:59789"/>
    </ligand>
</feature>
<evidence type="ECO:0000256" key="3">
    <source>
        <dbReference type="ARBA" id="ARBA00022603"/>
    </source>
</evidence>
<dbReference type="Pfam" id="PF02527">
    <property type="entry name" value="GidB"/>
    <property type="match status" value="2"/>
</dbReference>
<dbReference type="Proteomes" id="UP000004946">
    <property type="component" value="Chromosome"/>
</dbReference>
<evidence type="ECO:0000256" key="5">
    <source>
        <dbReference type="ARBA" id="ARBA00022691"/>
    </source>
</evidence>
<dbReference type="GO" id="GO:0070043">
    <property type="term" value="F:rRNA (guanine-N7-)-methyltransferase activity"/>
    <property type="evidence" value="ECO:0007669"/>
    <property type="project" value="UniProtKB-UniRule"/>
</dbReference>
<keyword evidence="4 6" id="KW-0808">Transferase</keyword>
<reference evidence="7 8" key="1">
    <citation type="submission" date="2010-12" db="EMBL/GenBank/DDBJ databases">
        <authorList>
            <person name="Muzny D."/>
            <person name="Qin X."/>
            <person name="Buhay C."/>
            <person name="Dugan-Rocha S."/>
            <person name="Ding Y."/>
            <person name="Chen G."/>
            <person name="Hawes A."/>
            <person name="Holder M."/>
            <person name="Jhangiani S."/>
            <person name="Johnson A."/>
            <person name="Khan Z."/>
            <person name="Li Z."/>
            <person name="Liu W."/>
            <person name="Liu X."/>
            <person name="Perez L."/>
            <person name="Shen H."/>
            <person name="Wang Q."/>
            <person name="Watt J."/>
            <person name="Xi L."/>
            <person name="Xin Y."/>
            <person name="Zhou J."/>
            <person name="Deng J."/>
            <person name="Jiang H."/>
            <person name="Liu Y."/>
            <person name="Qu J."/>
            <person name="Song X.-Z."/>
            <person name="Zhang L."/>
            <person name="Villasana D."/>
            <person name="Johnson A."/>
            <person name="Liu J."/>
            <person name="Liyanage D."/>
            <person name="Lorensuhewa L."/>
            <person name="Robinson T."/>
            <person name="Song A."/>
            <person name="Song B.-B."/>
            <person name="Dinh H."/>
            <person name="Thornton R."/>
            <person name="Coyle M."/>
            <person name="Francisco L."/>
            <person name="Jackson L."/>
            <person name="Javaid M."/>
            <person name="Korchina V."/>
            <person name="Kovar C."/>
            <person name="Mata R."/>
            <person name="Mathew T."/>
            <person name="Ngo R."/>
            <person name="Nguyen L."/>
            <person name="Nguyen N."/>
            <person name="Okwuonu G."/>
            <person name="Ongeri F."/>
            <person name="Pham C."/>
            <person name="Simmons D."/>
            <person name="Wilczek-Boney K."/>
            <person name="Hale W."/>
            <person name="Jakkamsetti A."/>
            <person name="Pham P."/>
            <person name="Ruth R."/>
            <person name="San Lucas F."/>
            <person name="Warren J."/>
            <person name="Zhang J."/>
            <person name="Zhao Z."/>
            <person name="Zhou C."/>
            <person name="Zhu D."/>
            <person name="Lee S."/>
            <person name="Bess C."/>
            <person name="Blankenburg K."/>
            <person name="Forbes L."/>
            <person name="Fu Q."/>
            <person name="Gubbala S."/>
            <person name="Hirani K."/>
            <person name="Jayaseelan J.C."/>
            <person name="Lara F."/>
            <person name="Munidasa M."/>
            <person name="Palculict T."/>
            <person name="Patil S."/>
            <person name="Pu L.-L."/>
            <person name="Saada N."/>
            <person name="Tang L."/>
            <person name="Weissenberger G."/>
            <person name="Zhu Y."/>
            <person name="Hemphill L."/>
            <person name="Shang Y."/>
            <person name="Youmans B."/>
            <person name="Ayvaz T."/>
            <person name="Ross M."/>
            <person name="Santibanez J."/>
            <person name="Aqrawi P."/>
            <person name="Gross S."/>
            <person name="Joshi V."/>
            <person name="Fowler G."/>
            <person name="Nazareth L."/>
            <person name="Reid J."/>
            <person name="Worley K."/>
            <person name="Petrosino J."/>
            <person name="Highlander S."/>
            <person name="Gibbs R."/>
        </authorList>
    </citation>
    <scope>NUCLEOTIDE SEQUENCE [LARGE SCALE GENOMIC DNA]</scope>
    <source>
        <strain evidence="7 8">DSM 10105</strain>
    </source>
</reference>
<dbReference type="KEGG" id="pdo:PSDT_1543"/>
<dbReference type="EC" id="2.1.1.-" evidence="6"/>
<evidence type="ECO:0000256" key="2">
    <source>
        <dbReference type="ARBA" id="ARBA00022552"/>
    </source>
</evidence>
<dbReference type="GO" id="GO:0005829">
    <property type="term" value="C:cytosol"/>
    <property type="evidence" value="ECO:0007669"/>
    <property type="project" value="TreeGrafter"/>
</dbReference>
<comment type="function">
    <text evidence="6">Specifically methylates the N7 position of a guanine in 16S rRNA.</text>
</comment>